<evidence type="ECO:0000313" key="9">
    <source>
        <dbReference type="Proteomes" id="UP000636888"/>
    </source>
</evidence>
<gene>
    <name evidence="8" type="ORF">JFN93_08375</name>
</gene>
<dbReference type="Gene3D" id="3.80.30.20">
    <property type="entry name" value="tm_1862 like domain"/>
    <property type="match status" value="1"/>
</dbReference>
<dbReference type="SMART" id="SM00729">
    <property type="entry name" value="Elp3"/>
    <property type="match status" value="1"/>
</dbReference>
<keyword evidence="9" id="KW-1185">Reference proteome</keyword>
<reference evidence="8" key="1">
    <citation type="submission" date="2020-12" db="EMBL/GenBank/DDBJ databases">
        <title>Geomonas sp. Red875, isolated from river sediment.</title>
        <authorList>
            <person name="Xu Z."/>
            <person name="Zhang Z."/>
            <person name="Masuda Y."/>
            <person name="Itoh H."/>
            <person name="Senoo K."/>
        </authorList>
    </citation>
    <scope>NUCLEOTIDE SEQUENCE</scope>
    <source>
        <strain evidence="8">Red875</strain>
    </source>
</reference>
<dbReference type="InterPro" id="IPR036724">
    <property type="entry name" value="Cobalamin-bd_sf"/>
</dbReference>
<protein>
    <submittedName>
        <fullName evidence="8">Radical SAM protein</fullName>
    </submittedName>
</protein>
<sequence length="629" mass="68293">MKLLLVAVHPYRSPQSVPLAPAFLKGAIAAAPELRRAVATEIHEFVIGDPLAEAAETLLTGDPDVVAFSMYVWNREAIVTLAGMLRERRPELLLVAGGPEPTANPLPLIDCGCFDALIRGEGEVSFVALLAALRDRRPLTGIAGVVPCAAASAVAAGGAACETYSPSPSPEAIPSPYLDGTLNPVEGDGALWQISRGCDFSCSFCFDHRGEKVRRFPMERLEKELRLFAAAGVSQVFVLDSTFNKVPARAKEILRLIARVAPEIHFHFEVRCEFLDPEMAELFASITCSLQIGLQSSDPEVLAGVGRPFDAERFASRIDLLNQTGAIFGFDLIYGLPGDTLPRFRNSLDFALSLYPNHLDIFPLAVLPGTRLAGQAQALGVHHLDAPPYTVVATPEFSADELSRAAALALACDVFYSRGKAVAWFNSVARALKMPPSAFLAAFADWLGERSGAAEEGIGDHEILPMQCGFLEEIFRARRKEKLLPLALDLANYHHLFARALLDPPTVPLTRRQAKGIDVLQVPLRRSPSAAPASFQYDILEILESGECELAAFAAEFSRSGSYAVIYPCRGEVRTEALSRPLFELLWSLNGTTQVKPLLGRFAISQTEARDFLDFMLTEGVVVPSRPSP</sequence>
<dbReference type="GO" id="GO:0051539">
    <property type="term" value="F:4 iron, 4 sulfur cluster binding"/>
    <property type="evidence" value="ECO:0007669"/>
    <property type="project" value="UniProtKB-KW"/>
</dbReference>
<keyword evidence="5" id="KW-0411">Iron-sulfur</keyword>
<dbReference type="Proteomes" id="UP000636888">
    <property type="component" value="Unassembled WGS sequence"/>
</dbReference>
<keyword evidence="2" id="KW-0949">S-adenosyl-L-methionine</keyword>
<dbReference type="SFLD" id="SFLDG01123">
    <property type="entry name" value="methyltransferase_(Class_B)"/>
    <property type="match status" value="1"/>
</dbReference>
<dbReference type="GO" id="GO:0005829">
    <property type="term" value="C:cytosol"/>
    <property type="evidence" value="ECO:0007669"/>
    <property type="project" value="TreeGrafter"/>
</dbReference>
<dbReference type="SFLD" id="SFLDG01082">
    <property type="entry name" value="B12-binding_domain_containing"/>
    <property type="match status" value="1"/>
</dbReference>
<dbReference type="SUPFAM" id="SSF52242">
    <property type="entry name" value="Cobalamin (vitamin B12)-binding domain"/>
    <property type="match status" value="1"/>
</dbReference>
<feature type="domain" description="B12-binding" evidence="6">
    <location>
        <begin position="1"/>
        <end position="140"/>
    </location>
</feature>
<dbReference type="SUPFAM" id="SSF102114">
    <property type="entry name" value="Radical SAM enzymes"/>
    <property type="match status" value="1"/>
</dbReference>
<dbReference type="SFLD" id="SFLDS00029">
    <property type="entry name" value="Radical_SAM"/>
    <property type="match status" value="1"/>
</dbReference>
<feature type="domain" description="Radical SAM core" evidence="7">
    <location>
        <begin position="184"/>
        <end position="413"/>
    </location>
</feature>
<evidence type="ECO:0000256" key="3">
    <source>
        <dbReference type="ARBA" id="ARBA00022723"/>
    </source>
</evidence>
<evidence type="ECO:0000256" key="5">
    <source>
        <dbReference type="ARBA" id="ARBA00023014"/>
    </source>
</evidence>
<dbReference type="InterPro" id="IPR023404">
    <property type="entry name" value="rSAM_horseshoe"/>
</dbReference>
<dbReference type="InterPro" id="IPR006158">
    <property type="entry name" value="Cobalamin-bd"/>
</dbReference>
<evidence type="ECO:0000259" key="6">
    <source>
        <dbReference type="PROSITE" id="PS51332"/>
    </source>
</evidence>
<evidence type="ECO:0000313" key="8">
    <source>
        <dbReference type="EMBL" id="MBJ6724718.1"/>
    </source>
</evidence>
<dbReference type="EMBL" id="JAEMHM010000006">
    <property type="protein sequence ID" value="MBJ6724718.1"/>
    <property type="molecule type" value="Genomic_DNA"/>
</dbReference>
<comment type="caution">
    <text evidence="8">The sequence shown here is derived from an EMBL/GenBank/DDBJ whole genome shotgun (WGS) entry which is preliminary data.</text>
</comment>
<dbReference type="CDD" id="cd01335">
    <property type="entry name" value="Radical_SAM"/>
    <property type="match status" value="1"/>
</dbReference>
<dbReference type="GO" id="GO:0031419">
    <property type="term" value="F:cobalamin binding"/>
    <property type="evidence" value="ECO:0007669"/>
    <property type="project" value="InterPro"/>
</dbReference>
<keyword evidence="4" id="KW-0408">Iron</keyword>
<dbReference type="InterPro" id="IPR058240">
    <property type="entry name" value="rSAM_sf"/>
</dbReference>
<evidence type="ECO:0000256" key="4">
    <source>
        <dbReference type="ARBA" id="ARBA00023004"/>
    </source>
</evidence>
<dbReference type="InterPro" id="IPR006638">
    <property type="entry name" value="Elp3/MiaA/NifB-like_rSAM"/>
</dbReference>
<dbReference type="PANTHER" id="PTHR43409:SF16">
    <property type="entry name" value="SLR0320 PROTEIN"/>
    <property type="match status" value="1"/>
</dbReference>
<evidence type="ECO:0000259" key="7">
    <source>
        <dbReference type="PROSITE" id="PS51918"/>
    </source>
</evidence>
<dbReference type="InterPro" id="IPR007197">
    <property type="entry name" value="rSAM"/>
</dbReference>
<proteinExistence type="predicted"/>
<evidence type="ECO:0000256" key="1">
    <source>
        <dbReference type="ARBA" id="ARBA00001966"/>
    </source>
</evidence>
<dbReference type="PROSITE" id="PS51332">
    <property type="entry name" value="B12_BINDING"/>
    <property type="match status" value="1"/>
</dbReference>
<organism evidence="8 9">
    <name type="scientific">Geomesophilobacter sediminis</name>
    <dbReference type="NCBI Taxonomy" id="2798584"/>
    <lineage>
        <taxon>Bacteria</taxon>
        <taxon>Pseudomonadati</taxon>
        <taxon>Thermodesulfobacteriota</taxon>
        <taxon>Desulfuromonadia</taxon>
        <taxon>Geobacterales</taxon>
        <taxon>Geobacteraceae</taxon>
        <taxon>Geomesophilobacter</taxon>
    </lineage>
</organism>
<dbReference type="PANTHER" id="PTHR43409">
    <property type="entry name" value="ANAEROBIC MAGNESIUM-PROTOPORPHYRIN IX MONOMETHYL ESTER CYCLASE-RELATED"/>
    <property type="match status" value="1"/>
</dbReference>
<dbReference type="Pfam" id="PF02310">
    <property type="entry name" value="B12-binding"/>
    <property type="match status" value="1"/>
</dbReference>
<dbReference type="PROSITE" id="PS51918">
    <property type="entry name" value="RADICAL_SAM"/>
    <property type="match status" value="1"/>
</dbReference>
<dbReference type="CDD" id="cd02068">
    <property type="entry name" value="radical_SAM_B12_BD"/>
    <property type="match status" value="1"/>
</dbReference>
<dbReference type="GO" id="GO:0046872">
    <property type="term" value="F:metal ion binding"/>
    <property type="evidence" value="ECO:0007669"/>
    <property type="project" value="UniProtKB-KW"/>
</dbReference>
<dbReference type="AlphaFoldDB" id="A0A8J7JCT1"/>
<dbReference type="Gene3D" id="3.40.50.280">
    <property type="entry name" value="Cobalamin-binding domain"/>
    <property type="match status" value="1"/>
</dbReference>
<dbReference type="GO" id="GO:0003824">
    <property type="term" value="F:catalytic activity"/>
    <property type="evidence" value="ECO:0007669"/>
    <property type="project" value="InterPro"/>
</dbReference>
<comment type="cofactor">
    <cofactor evidence="1">
        <name>[4Fe-4S] cluster</name>
        <dbReference type="ChEBI" id="CHEBI:49883"/>
    </cofactor>
</comment>
<keyword evidence="3" id="KW-0479">Metal-binding</keyword>
<dbReference type="InterPro" id="IPR034466">
    <property type="entry name" value="Methyltransferase_Class_B"/>
</dbReference>
<name>A0A8J7JCT1_9BACT</name>
<dbReference type="InterPro" id="IPR051198">
    <property type="entry name" value="BchE-like"/>
</dbReference>
<accession>A0A8J7JCT1</accession>
<evidence type="ECO:0000256" key="2">
    <source>
        <dbReference type="ARBA" id="ARBA00022691"/>
    </source>
</evidence>
<dbReference type="Pfam" id="PF04055">
    <property type="entry name" value="Radical_SAM"/>
    <property type="match status" value="1"/>
</dbReference>